<dbReference type="AlphaFoldDB" id="A0A2K3KN37"/>
<feature type="compositionally biased region" description="Pro residues" evidence="1">
    <location>
        <begin position="27"/>
        <end position="55"/>
    </location>
</feature>
<evidence type="ECO:0000313" key="2">
    <source>
        <dbReference type="EMBL" id="PNX67725.1"/>
    </source>
</evidence>
<reference evidence="2 3" key="1">
    <citation type="journal article" date="2014" name="Am. J. Bot.">
        <title>Genome assembly and annotation for red clover (Trifolium pratense; Fabaceae).</title>
        <authorList>
            <person name="Istvanek J."/>
            <person name="Jaros M."/>
            <person name="Krenek A."/>
            <person name="Repkova J."/>
        </authorList>
    </citation>
    <scope>NUCLEOTIDE SEQUENCE [LARGE SCALE GENOMIC DNA]</scope>
    <source>
        <strain evidence="3">cv. Tatra</strain>
        <tissue evidence="2">Young leaves</tissue>
    </source>
</reference>
<name>A0A2K3KN37_TRIPR</name>
<dbReference type="Proteomes" id="UP000236291">
    <property type="component" value="Unassembled WGS sequence"/>
</dbReference>
<gene>
    <name evidence="2" type="ORF">L195_g063654</name>
</gene>
<dbReference type="EMBL" id="ASHM01215316">
    <property type="protein sequence ID" value="PNX67725.1"/>
    <property type="molecule type" value="Genomic_DNA"/>
</dbReference>
<reference evidence="2 3" key="2">
    <citation type="journal article" date="2017" name="Front. Plant Sci.">
        <title>Gene Classification and Mining of Molecular Markers Useful in Red Clover (Trifolium pratense) Breeding.</title>
        <authorList>
            <person name="Istvanek J."/>
            <person name="Dluhosova J."/>
            <person name="Dluhos P."/>
            <person name="Patkova L."/>
            <person name="Nedelnik J."/>
            <person name="Repkova J."/>
        </authorList>
    </citation>
    <scope>NUCLEOTIDE SEQUENCE [LARGE SCALE GENOMIC DNA]</scope>
    <source>
        <strain evidence="3">cv. Tatra</strain>
        <tissue evidence="2">Young leaves</tissue>
    </source>
</reference>
<evidence type="ECO:0000313" key="3">
    <source>
        <dbReference type="Proteomes" id="UP000236291"/>
    </source>
</evidence>
<accession>A0A2K3KN37</accession>
<organism evidence="2 3">
    <name type="scientific">Trifolium pratense</name>
    <name type="common">Red clover</name>
    <dbReference type="NCBI Taxonomy" id="57577"/>
    <lineage>
        <taxon>Eukaryota</taxon>
        <taxon>Viridiplantae</taxon>
        <taxon>Streptophyta</taxon>
        <taxon>Embryophyta</taxon>
        <taxon>Tracheophyta</taxon>
        <taxon>Spermatophyta</taxon>
        <taxon>Magnoliopsida</taxon>
        <taxon>eudicotyledons</taxon>
        <taxon>Gunneridae</taxon>
        <taxon>Pentapetalae</taxon>
        <taxon>rosids</taxon>
        <taxon>fabids</taxon>
        <taxon>Fabales</taxon>
        <taxon>Fabaceae</taxon>
        <taxon>Papilionoideae</taxon>
        <taxon>50 kb inversion clade</taxon>
        <taxon>NPAAA clade</taxon>
        <taxon>Hologalegina</taxon>
        <taxon>IRL clade</taxon>
        <taxon>Trifolieae</taxon>
        <taxon>Trifolium</taxon>
    </lineage>
</organism>
<proteinExistence type="predicted"/>
<evidence type="ECO:0000256" key="1">
    <source>
        <dbReference type="SAM" id="MobiDB-lite"/>
    </source>
</evidence>
<sequence length="55" mass="6078">MIKLVWGDINHFITPSPTTNLRWTNPSKPPHLPPPTEPPPPPPPPSPPHLPPHFG</sequence>
<comment type="caution">
    <text evidence="2">The sequence shown here is derived from an EMBL/GenBank/DDBJ whole genome shotgun (WGS) entry which is preliminary data.</text>
</comment>
<feature type="compositionally biased region" description="Polar residues" evidence="1">
    <location>
        <begin position="13"/>
        <end position="25"/>
    </location>
</feature>
<protein>
    <submittedName>
        <fullName evidence="2">Uncharacterized protein</fullName>
    </submittedName>
</protein>
<feature type="region of interest" description="Disordered" evidence="1">
    <location>
        <begin position="13"/>
        <end position="55"/>
    </location>
</feature>
<feature type="non-terminal residue" evidence="2">
    <location>
        <position position="55"/>
    </location>
</feature>